<accession>A0ABT3PJS7</accession>
<name>A0ABT3PJS7_9BACT</name>
<reference evidence="1 2" key="1">
    <citation type="submission" date="2021-03" db="EMBL/GenBank/DDBJ databases">
        <title>Aliifodinibius sp. nov., a new bacterium isolated from saline soil.</title>
        <authorList>
            <person name="Galisteo C."/>
            <person name="De La Haba R."/>
            <person name="Sanchez-Porro C."/>
            <person name="Ventosa A."/>
        </authorList>
    </citation>
    <scope>NUCLEOTIDE SEQUENCE [LARGE SCALE GENOMIC DNA]</scope>
    <source>
        <strain evidence="1 2">1BSP15-2V2</strain>
    </source>
</reference>
<comment type="caution">
    <text evidence="1">The sequence shown here is derived from an EMBL/GenBank/DDBJ whole genome shotgun (WGS) entry which is preliminary data.</text>
</comment>
<protein>
    <submittedName>
        <fullName evidence="1">Uncharacterized protein</fullName>
    </submittedName>
</protein>
<keyword evidence="2" id="KW-1185">Reference proteome</keyword>
<dbReference type="InterPro" id="IPR027417">
    <property type="entry name" value="P-loop_NTPase"/>
</dbReference>
<evidence type="ECO:0000313" key="2">
    <source>
        <dbReference type="Proteomes" id="UP001207918"/>
    </source>
</evidence>
<dbReference type="EMBL" id="JAGGJA010000003">
    <property type="protein sequence ID" value="MCW9706192.1"/>
    <property type="molecule type" value="Genomic_DNA"/>
</dbReference>
<gene>
    <name evidence="1" type="ORF">J6I44_04980</name>
</gene>
<evidence type="ECO:0000313" key="1">
    <source>
        <dbReference type="EMBL" id="MCW9706192.1"/>
    </source>
</evidence>
<proteinExistence type="predicted"/>
<dbReference type="RefSeq" id="WP_265764895.1">
    <property type="nucleotide sequence ID" value="NZ_JAGGJA010000003.1"/>
</dbReference>
<organism evidence="1 2">
    <name type="scientific">Fodinibius salsisoli</name>
    <dbReference type="NCBI Taxonomy" id="2820877"/>
    <lineage>
        <taxon>Bacteria</taxon>
        <taxon>Pseudomonadati</taxon>
        <taxon>Balneolota</taxon>
        <taxon>Balneolia</taxon>
        <taxon>Balneolales</taxon>
        <taxon>Balneolaceae</taxon>
        <taxon>Fodinibius</taxon>
    </lineage>
</organism>
<dbReference type="Gene3D" id="3.40.50.300">
    <property type="entry name" value="P-loop containing nucleotide triphosphate hydrolases"/>
    <property type="match status" value="1"/>
</dbReference>
<sequence>MDIQTPDSTFQNVTFGDQGFKDLKDELSRTADKKEHHLSLFLGFYKPNKQKALDEIAQKLDRQVKIINTKEFVSKIESATFERLDALFNQIDQSNVILYFKNGDKLCGAYTGNSHSRVKYATPQERYFIKKVQEFNGLVVVDIDEYTDADKTLRRAAQSIVSFTLPDSKIQRFMWHLKNYSFHGYDLKTKRPDAYVGEIS</sequence>
<dbReference type="Proteomes" id="UP001207918">
    <property type="component" value="Unassembled WGS sequence"/>
</dbReference>